<keyword evidence="2" id="KW-1133">Transmembrane helix</keyword>
<name>A0AAN7BJT5_9PEZI</name>
<evidence type="ECO:0000256" key="3">
    <source>
        <dbReference type="SAM" id="SignalP"/>
    </source>
</evidence>
<reference evidence="5" key="1">
    <citation type="journal article" date="2023" name="Mol. Phylogenet. Evol.">
        <title>Genome-scale phylogeny and comparative genomics of the fungal order Sordariales.</title>
        <authorList>
            <person name="Hensen N."/>
            <person name="Bonometti L."/>
            <person name="Westerberg I."/>
            <person name="Brannstrom I.O."/>
            <person name="Guillou S."/>
            <person name="Cros-Aarteil S."/>
            <person name="Calhoun S."/>
            <person name="Haridas S."/>
            <person name="Kuo A."/>
            <person name="Mondo S."/>
            <person name="Pangilinan J."/>
            <person name="Riley R."/>
            <person name="LaButti K."/>
            <person name="Andreopoulos B."/>
            <person name="Lipzen A."/>
            <person name="Chen C."/>
            <person name="Yan M."/>
            <person name="Daum C."/>
            <person name="Ng V."/>
            <person name="Clum A."/>
            <person name="Steindorff A."/>
            <person name="Ohm R.A."/>
            <person name="Martin F."/>
            <person name="Silar P."/>
            <person name="Natvig D.O."/>
            <person name="Lalanne C."/>
            <person name="Gautier V."/>
            <person name="Ament-Velasquez S.L."/>
            <person name="Kruys A."/>
            <person name="Hutchinson M.I."/>
            <person name="Powell A.J."/>
            <person name="Barry K."/>
            <person name="Miller A.N."/>
            <person name="Grigoriev I.V."/>
            <person name="Debuchy R."/>
            <person name="Gladieux P."/>
            <person name="Hiltunen Thoren M."/>
            <person name="Johannesson H."/>
        </authorList>
    </citation>
    <scope>NUCLEOTIDE SEQUENCE</scope>
    <source>
        <strain evidence="5">CBS 990.96</strain>
    </source>
</reference>
<feature type="chain" id="PRO_5043010540" description="VanZ-like domain-containing protein" evidence="3">
    <location>
        <begin position="22"/>
        <end position="228"/>
    </location>
</feature>
<feature type="transmembrane region" description="Helical" evidence="2">
    <location>
        <begin position="36"/>
        <end position="53"/>
    </location>
</feature>
<dbReference type="NCBIfam" id="NF037970">
    <property type="entry name" value="vanZ_1"/>
    <property type="match status" value="1"/>
</dbReference>
<dbReference type="InterPro" id="IPR006976">
    <property type="entry name" value="VanZ-like"/>
</dbReference>
<sequence length="228" mass="24985">MRIRLPFAGVFTLLLLLSAYAGLSSTQVSLVINDKLLHFLTFFTLTIVFYWVVDTNRRRTLNLTLIVCTACLGIGSEFLQGFLPNGRDFDLYDILANLVGSLSGLGLCSWYHKRMLERKRVRRYTVVPGEDGDEEDLELGESRRLAGDDHEDNGQEEGVIAGSSVPPANAVIAQSKVPAAAPTTLGEEVDNWDENEIDNWDDEDEGGDIGVSHSPPAGSGDNGKKRAD</sequence>
<evidence type="ECO:0000259" key="4">
    <source>
        <dbReference type="Pfam" id="PF04892"/>
    </source>
</evidence>
<dbReference type="EMBL" id="MU865389">
    <property type="protein sequence ID" value="KAK4224578.1"/>
    <property type="molecule type" value="Genomic_DNA"/>
</dbReference>
<organism evidence="5 6">
    <name type="scientific">Podospora fimiseda</name>
    <dbReference type="NCBI Taxonomy" id="252190"/>
    <lineage>
        <taxon>Eukaryota</taxon>
        <taxon>Fungi</taxon>
        <taxon>Dikarya</taxon>
        <taxon>Ascomycota</taxon>
        <taxon>Pezizomycotina</taxon>
        <taxon>Sordariomycetes</taxon>
        <taxon>Sordariomycetidae</taxon>
        <taxon>Sordariales</taxon>
        <taxon>Podosporaceae</taxon>
        <taxon>Podospora</taxon>
    </lineage>
</organism>
<evidence type="ECO:0000256" key="1">
    <source>
        <dbReference type="SAM" id="MobiDB-lite"/>
    </source>
</evidence>
<keyword evidence="6" id="KW-1185">Reference proteome</keyword>
<feature type="domain" description="VanZ-like" evidence="4">
    <location>
        <begin position="33"/>
        <end position="110"/>
    </location>
</feature>
<dbReference type="PANTHER" id="PTHR28008">
    <property type="entry name" value="DOMAIN PROTEIN, PUTATIVE (AFU_ORTHOLOGUE AFUA_3G10980)-RELATED"/>
    <property type="match status" value="1"/>
</dbReference>
<proteinExistence type="predicted"/>
<dbReference type="PANTHER" id="PTHR28008:SF1">
    <property type="entry name" value="DOMAIN PROTEIN, PUTATIVE (AFU_ORTHOLOGUE AFUA_3G10980)-RELATED"/>
    <property type="match status" value="1"/>
</dbReference>
<evidence type="ECO:0000256" key="2">
    <source>
        <dbReference type="SAM" id="Phobius"/>
    </source>
</evidence>
<dbReference type="Proteomes" id="UP001301958">
    <property type="component" value="Unassembled WGS sequence"/>
</dbReference>
<evidence type="ECO:0000313" key="5">
    <source>
        <dbReference type="EMBL" id="KAK4224578.1"/>
    </source>
</evidence>
<feature type="transmembrane region" description="Helical" evidence="2">
    <location>
        <begin position="94"/>
        <end position="112"/>
    </location>
</feature>
<accession>A0AAN7BJT5</accession>
<gene>
    <name evidence="5" type="ORF">QBC38DRAFT_485268</name>
</gene>
<feature type="signal peptide" evidence="3">
    <location>
        <begin position="1"/>
        <end position="21"/>
    </location>
</feature>
<reference evidence="5" key="2">
    <citation type="submission" date="2023-05" db="EMBL/GenBank/DDBJ databases">
        <authorList>
            <consortium name="Lawrence Berkeley National Laboratory"/>
            <person name="Steindorff A."/>
            <person name="Hensen N."/>
            <person name="Bonometti L."/>
            <person name="Westerberg I."/>
            <person name="Brannstrom I.O."/>
            <person name="Guillou S."/>
            <person name="Cros-Aarteil S."/>
            <person name="Calhoun S."/>
            <person name="Haridas S."/>
            <person name="Kuo A."/>
            <person name="Mondo S."/>
            <person name="Pangilinan J."/>
            <person name="Riley R."/>
            <person name="Labutti K."/>
            <person name="Andreopoulos B."/>
            <person name="Lipzen A."/>
            <person name="Chen C."/>
            <person name="Yanf M."/>
            <person name="Daum C."/>
            <person name="Ng V."/>
            <person name="Clum A."/>
            <person name="Ohm R."/>
            <person name="Martin F."/>
            <person name="Silar P."/>
            <person name="Natvig D."/>
            <person name="Lalanne C."/>
            <person name="Gautier V."/>
            <person name="Ament-Velasquez S.L."/>
            <person name="Kruys A."/>
            <person name="Hutchinson M.I."/>
            <person name="Powell A.J."/>
            <person name="Barry K."/>
            <person name="Miller A.N."/>
            <person name="Grigoriev I.V."/>
            <person name="Debuchy R."/>
            <person name="Gladieux P."/>
            <person name="Thoren M.H."/>
            <person name="Johannesson H."/>
        </authorList>
    </citation>
    <scope>NUCLEOTIDE SEQUENCE</scope>
    <source>
        <strain evidence="5">CBS 990.96</strain>
    </source>
</reference>
<comment type="caution">
    <text evidence="5">The sequence shown here is derived from an EMBL/GenBank/DDBJ whole genome shotgun (WGS) entry which is preliminary data.</text>
</comment>
<feature type="compositionally biased region" description="Acidic residues" evidence="1">
    <location>
        <begin position="187"/>
        <end position="207"/>
    </location>
</feature>
<keyword evidence="2" id="KW-0812">Transmembrane</keyword>
<dbReference type="AlphaFoldDB" id="A0AAN7BJT5"/>
<keyword evidence="3" id="KW-0732">Signal</keyword>
<dbReference type="Pfam" id="PF04892">
    <property type="entry name" value="VanZ"/>
    <property type="match status" value="1"/>
</dbReference>
<evidence type="ECO:0000313" key="6">
    <source>
        <dbReference type="Proteomes" id="UP001301958"/>
    </source>
</evidence>
<protein>
    <recommendedName>
        <fullName evidence="4">VanZ-like domain-containing protein</fullName>
    </recommendedName>
</protein>
<keyword evidence="2" id="KW-0472">Membrane</keyword>
<feature type="region of interest" description="Disordered" evidence="1">
    <location>
        <begin position="145"/>
        <end position="228"/>
    </location>
</feature>
<feature type="transmembrane region" description="Helical" evidence="2">
    <location>
        <begin position="60"/>
        <end position="82"/>
    </location>
</feature>